<feature type="domain" description="Hcy-binding" evidence="6">
    <location>
        <begin position="182"/>
        <end position="554"/>
    </location>
</feature>
<evidence type="ECO:0000259" key="6">
    <source>
        <dbReference type="PROSITE" id="PS50970"/>
    </source>
</evidence>
<proteinExistence type="predicted"/>
<feature type="binding site" evidence="5">
    <location>
        <position position="539"/>
    </location>
    <ligand>
        <name>Zn(2+)</name>
        <dbReference type="ChEBI" id="CHEBI:29105"/>
    </ligand>
</feature>
<reference evidence="7 8" key="1">
    <citation type="submission" date="2019-02" db="EMBL/GenBank/DDBJ databases">
        <title>Genome sequencing of the rare red list fungi Antrodiella citrinella (Flaviporus citrinellus).</title>
        <authorList>
            <person name="Buettner E."/>
            <person name="Kellner H."/>
        </authorList>
    </citation>
    <scope>NUCLEOTIDE SEQUENCE [LARGE SCALE GENOMIC DNA]</scope>
    <source>
        <strain evidence="7 8">DSM 108506</strain>
    </source>
</reference>
<feature type="binding site" evidence="5">
    <location>
        <position position="540"/>
    </location>
    <ligand>
        <name>Zn(2+)</name>
        <dbReference type="ChEBI" id="CHEBI:29105"/>
    </ligand>
</feature>
<dbReference type="GO" id="GO:0009086">
    <property type="term" value="P:methionine biosynthetic process"/>
    <property type="evidence" value="ECO:0007669"/>
    <property type="project" value="TreeGrafter"/>
</dbReference>
<keyword evidence="1 5" id="KW-0489">Methyltransferase</keyword>
<evidence type="ECO:0000256" key="1">
    <source>
        <dbReference type="ARBA" id="ARBA00022603"/>
    </source>
</evidence>
<evidence type="ECO:0000313" key="7">
    <source>
        <dbReference type="EMBL" id="THH29085.1"/>
    </source>
</evidence>
<dbReference type="AlphaFoldDB" id="A0A4S4MTC1"/>
<dbReference type="Proteomes" id="UP000308730">
    <property type="component" value="Unassembled WGS sequence"/>
</dbReference>
<dbReference type="PROSITE" id="PS50970">
    <property type="entry name" value="HCY"/>
    <property type="match status" value="1"/>
</dbReference>
<accession>A0A4S4MTC1</accession>
<keyword evidence="3 5" id="KW-0479">Metal-binding</keyword>
<dbReference type="InterPro" id="IPR036589">
    <property type="entry name" value="HCY_dom_sf"/>
</dbReference>
<dbReference type="OrthoDB" id="261426at2759"/>
<comment type="caution">
    <text evidence="7">The sequence shown here is derived from an EMBL/GenBank/DDBJ whole genome shotgun (WGS) entry which is preliminary data.</text>
</comment>
<keyword evidence="4 5" id="KW-0862">Zinc</keyword>
<gene>
    <name evidence="7" type="ORF">EUX98_g5107</name>
</gene>
<dbReference type="Gene3D" id="3.20.20.330">
    <property type="entry name" value="Homocysteine-binding-like domain"/>
    <property type="match status" value="1"/>
</dbReference>
<name>A0A4S4MTC1_9APHY</name>
<dbReference type="GO" id="GO:0032259">
    <property type="term" value="P:methylation"/>
    <property type="evidence" value="ECO:0007669"/>
    <property type="project" value="UniProtKB-KW"/>
</dbReference>
<dbReference type="EMBL" id="SGPM01000141">
    <property type="protein sequence ID" value="THH29085.1"/>
    <property type="molecule type" value="Genomic_DNA"/>
</dbReference>
<evidence type="ECO:0000256" key="2">
    <source>
        <dbReference type="ARBA" id="ARBA00022679"/>
    </source>
</evidence>
<protein>
    <recommendedName>
        <fullName evidence="6">Hcy-binding domain-containing protein</fullName>
    </recommendedName>
</protein>
<dbReference type="SUPFAM" id="SSF82282">
    <property type="entry name" value="Homocysteine S-methyltransferase"/>
    <property type="match status" value="1"/>
</dbReference>
<organism evidence="7 8">
    <name type="scientific">Antrodiella citrinella</name>
    <dbReference type="NCBI Taxonomy" id="2447956"/>
    <lineage>
        <taxon>Eukaryota</taxon>
        <taxon>Fungi</taxon>
        <taxon>Dikarya</taxon>
        <taxon>Basidiomycota</taxon>
        <taxon>Agaricomycotina</taxon>
        <taxon>Agaricomycetes</taxon>
        <taxon>Polyporales</taxon>
        <taxon>Steccherinaceae</taxon>
        <taxon>Antrodiella</taxon>
    </lineage>
</organism>
<dbReference type="PANTHER" id="PTHR46015">
    <property type="entry name" value="ZGC:172121"/>
    <property type="match status" value="1"/>
</dbReference>
<dbReference type="Pfam" id="PF02574">
    <property type="entry name" value="S-methyl_trans"/>
    <property type="match status" value="1"/>
</dbReference>
<evidence type="ECO:0000256" key="4">
    <source>
        <dbReference type="ARBA" id="ARBA00022833"/>
    </source>
</evidence>
<dbReference type="Pfam" id="PF20236">
    <property type="entry name" value="DUF6593"/>
    <property type="match status" value="1"/>
</dbReference>
<comment type="cofactor">
    <cofactor evidence="5">
        <name>Zn(2+)</name>
        <dbReference type="ChEBI" id="CHEBI:29105"/>
    </cofactor>
</comment>
<feature type="binding site" evidence="5">
    <location>
        <position position="455"/>
    </location>
    <ligand>
        <name>Zn(2+)</name>
        <dbReference type="ChEBI" id="CHEBI:29105"/>
    </ligand>
</feature>
<dbReference type="InterPro" id="IPR051486">
    <property type="entry name" value="Hcy_S-methyltransferase"/>
</dbReference>
<evidence type="ECO:0000313" key="8">
    <source>
        <dbReference type="Proteomes" id="UP000308730"/>
    </source>
</evidence>
<dbReference type="GO" id="GO:0046872">
    <property type="term" value="F:metal ion binding"/>
    <property type="evidence" value="ECO:0007669"/>
    <property type="project" value="UniProtKB-KW"/>
</dbReference>
<keyword evidence="2 5" id="KW-0808">Transferase</keyword>
<dbReference type="GO" id="GO:0033528">
    <property type="term" value="P:S-methylmethionine cycle"/>
    <property type="evidence" value="ECO:0007669"/>
    <property type="project" value="TreeGrafter"/>
</dbReference>
<dbReference type="InterPro" id="IPR003726">
    <property type="entry name" value="HCY_dom"/>
</dbReference>
<evidence type="ECO:0000256" key="5">
    <source>
        <dbReference type="PROSITE-ProRule" id="PRU00333"/>
    </source>
</evidence>
<dbReference type="InterPro" id="IPR046528">
    <property type="entry name" value="DUF6593"/>
</dbReference>
<sequence length="558" mass="61417">MLFKFTSADLENTSIIDCSTGEVAYHVSTPGPCIRERSRSTTSIRSFATYNSSSREKFDISEPKVTSLIDSDGLAAAEIFWENKLASVIRIGEETLAGTRDLFDSSCVRVMDDETHIPTRMEYVWRTTQEELQLLDDDSEVIGTYYPDCGADDLSPAYIPGSGNDYFDLDMDRISEDEVPELFNEPVTKKGGVYILDGGLGTTLEDVFKKDISHPLWSAKPVDTEPDVIIEAHLAFLKAGADIILTSTYQCAYGTFDQAGYSREDAVRIMRKAIQLAAEARTRFLAEANQSARNIRIVLSLGPFGATLTPTQEFDGFYPTPYGPHAYDAATSKEEQANAFISKDDELRAIEALTEFHAERLRVFTDDEETWDLIDGVAFETIPLTREIQAVRRALGSLKRESKSNIDKPWWISTLYPDGLFPEKRLAGGHVEVPDVLNAMLEGAELHPDGVGINCTSMAHLGPVLEATTEYVKNRADLAGKLSLVLCPNGSDVWNPETATWEGVAEGEAKANLWASKLDEEVQAVRIGTVWPEIIAGGCCRTGPTEIAALAEKVAHAT</sequence>
<dbReference type="GO" id="GO:0008898">
    <property type="term" value="F:S-adenosylmethionine-homocysteine S-methyltransferase activity"/>
    <property type="evidence" value="ECO:0007669"/>
    <property type="project" value="TreeGrafter"/>
</dbReference>
<dbReference type="PANTHER" id="PTHR46015:SF1">
    <property type="entry name" value="HOMOCYSTEINE S-METHYLTRANSFERASE-LIKE ISOFORM 1"/>
    <property type="match status" value="1"/>
</dbReference>
<keyword evidence="8" id="KW-1185">Reference proteome</keyword>
<evidence type="ECO:0000256" key="3">
    <source>
        <dbReference type="ARBA" id="ARBA00022723"/>
    </source>
</evidence>